<keyword evidence="1" id="KW-0521">NADP</keyword>
<dbReference type="Gene3D" id="3.40.50.720">
    <property type="entry name" value="NAD(P)-binding Rossmann-like Domain"/>
    <property type="match status" value="1"/>
</dbReference>
<accession>A0ABD1L5J5</accession>
<evidence type="ECO:0000256" key="3">
    <source>
        <dbReference type="ARBA" id="ARBA00023445"/>
    </source>
</evidence>
<keyword evidence="2" id="KW-0560">Oxidoreductase</keyword>
<sequence>MSTVSETVCVTGASGFIGSWLVMRLLQRGYTVRATVRNPENMKKVKHLLELDYAKTKLSLWKADLAEEGSFDEAIQGCTGVFHVATPMDFESKDPEREVIKPTINGVLDIMKACLKAKTVRRLIFTSSAGTVNVVEHQKPLFDETCWSDVEFCRRAKMTGWMYFVSKTLAEKEAWKFAEEHGLDFITVIPPLVVGPFLMPTMPPSLITALSPITGNESHYSIIMQGQFVHLDDLCLAHIFLFEQEKVKGRYICSACDTTIHDIAKLLNEKYPEYNVPTKFKDIPDELELVRFSSKKITDLGFKFKYNLEDMYTGAVESCREKGLLPKLSDIFQKAETPVSGIIQKPETAVNNGVTHK</sequence>
<feature type="domain" description="NAD-dependent epimerase/dehydratase" evidence="4">
    <location>
        <begin position="8"/>
        <end position="245"/>
    </location>
</feature>
<dbReference type="SUPFAM" id="SSF51735">
    <property type="entry name" value="NAD(P)-binding Rossmann-fold domains"/>
    <property type="match status" value="1"/>
</dbReference>
<dbReference type="EMBL" id="JBGMDY010000011">
    <property type="protein sequence ID" value="KAL2318766.1"/>
    <property type="molecule type" value="Genomic_DNA"/>
</dbReference>
<evidence type="ECO:0000256" key="2">
    <source>
        <dbReference type="ARBA" id="ARBA00023002"/>
    </source>
</evidence>
<dbReference type="Pfam" id="PF01370">
    <property type="entry name" value="Epimerase"/>
    <property type="match status" value="1"/>
</dbReference>
<gene>
    <name evidence="5" type="ORF">Fmac_032642</name>
</gene>
<evidence type="ECO:0000256" key="1">
    <source>
        <dbReference type="ARBA" id="ARBA00022857"/>
    </source>
</evidence>
<dbReference type="InterPro" id="IPR001509">
    <property type="entry name" value="Epimerase_deHydtase"/>
</dbReference>
<dbReference type="FunFam" id="3.40.50.720:FF:000085">
    <property type="entry name" value="Dihydroflavonol reductase"/>
    <property type="match status" value="1"/>
</dbReference>
<evidence type="ECO:0000259" key="4">
    <source>
        <dbReference type="Pfam" id="PF01370"/>
    </source>
</evidence>
<dbReference type="Proteomes" id="UP001603857">
    <property type="component" value="Unassembled WGS sequence"/>
</dbReference>
<dbReference type="PANTHER" id="PTHR10366:SF805">
    <property type="entry name" value="DIHYDROFLAVANOL-4-REDUCTASE 1"/>
    <property type="match status" value="1"/>
</dbReference>
<evidence type="ECO:0000313" key="5">
    <source>
        <dbReference type="EMBL" id="KAL2318766.1"/>
    </source>
</evidence>
<evidence type="ECO:0000313" key="6">
    <source>
        <dbReference type="Proteomes" id="UP001603857"/>
    </source>
</evidence>
<dbReference type="InterPro" id="IPR050425">
    <property type="entry name" value="NAD(P)_dehydrat-like"/>
</dbReference>
<dbReference type="PANTHER" id="PTHR10366">
    <property type="entry name" value="NAD DEPENDENT EPIMERASE/DEHYDRATASE"/>
    <property type="match status" value="1"/>
</dbReference>
<organism evidence="5 6">
    <name type="scientific">Flemingia macrophylla</name>
    <dbReference type="NCBI Taxonomy" id="520843"/>
    <lineage>
        <taxon>Eukaryota</taxon>
        <taxon>Viridiplantae</taxon>
        <taxon>Streptophyta</taxon>
        <taxon>Embryophyta</taxon>
        <taxon>Tracheophyta</taxon>
        <taxon>Spermatophyta</taxon>
        <taxon>Magnoliopsida</taxon>
        <taxon>eudicotyledons</taxon>
        <taxon>Gunneridae</taxon>
        <taxon>Pentapetalae</taxon>
        <taxon>rosids</taxon>
        <taxon>fabids</taxon>
        <taxon>Fabales</taxon>
        <taxon>Fabaceae</taxon>
        <taxon>Papilionoideae</taxon>
        <taxon>50 kb inversion clade</taxon>
        <taxon>NPAAA clade</taxon>
        <taxon>indigoferoid/millettioid clade</taxon>
        <taxon>Phaseoleae</taxon>
        <taxon>Flemingia</taxon>
    </lineage>
</organism>
<dbReference type="GO" id="GO:0016491">
    <property type="term" value="F:oxidoreductase activity"/>
    <property type="evidence" value="ECO:0007669"/>
    <property type="project" value="UniProtKB-KW"/>
</dbReference>
<name>A0ABD1L5J5_9FABA</name>
<reference evidence="5 6" key="1">
    <citation type="submission" date="2024-08" db="EMBL/GenBank/DDBJ databases">
        <title>Insights into the chromosomal genome structure of Flemingia macrophylla.</title>
        <authorList>
            <person name="Ding Y."/>
            <person name="Zhao Y."/>
            <person name="Bi W."/>
            <person name="Wu M."/>
            <person name="Zhao G."/>
            <person name="Gong Y."/>
            <person name="Li W."/>
            <person name="Zhang P."/>
        </authorList>
    </citation>
    <scope>NUCLEOTIDE SEQUENCE [LARGE SCALE GENOMIC DNA]</scope>
    <source>
        <strain evidence="5">DYQJB</strain>
        <tissue evidence="5">Leaf</tissue>
    </source>
</reference>
<comment type="caution">
    <text evidence="5">The sequence shown here is derived from an EMBL/GenBank/DDBJ whole genome shotgun (WGS) entry which is preliminary data.</text>
</comment>
<protein>
    <recommendedName>
        <fullName evidence="4">NAD-dependent epimerase/dehydratase domain-containing protein</fullName>
    </recommendedName>
</protein>
<dbReference type="InterPro" id="IPR036291">
    <property type="entry name" value="NAD(P)-bd_dom_sf"/>
</dbReference>
<dbReference type="AlphaFoldDB" id="A0ABD1L5J5"/>
<dbReference type="CDD" id="cd08958">
    <property type="entry name" value="FR_SDR_e"/>
    <property type="match status" value="1"/>
</dbReference>
<proteinExistence type="inferred from homology"/>
<comment type="similarity">
    <text evidence="3">Belongs to the NAD(P)-dependent epimerase/dehydratase family. Dihydroflavonol-4-reductase subfamily.</text>
</comment>
<keyword evidence="6" id="KW-1185">Reference proteome</keyword>